<name>A0A0B0PTI9_GOSAR</name>
<evidence type="ECO:0000313" key="3">
    <source>
        <dbReference type="Proteomes" id="UP000032142"/>
    </source>
</evidence>
<evidence type="ECO:0000256" key="1">
    <source>
        <dbReference type="SAM" id="MobiDB-lite"/>
    </source>
</evidence>
<feature type="compositionally biased region" description="Polar residues" evidence="1">
    <location>
        <begin position="34"/>
        <end position="47"/>
    </location>
</feature>
<proteinExistence type="predicted"/>
<organism evidence="2 3">
    <name type="scientific">Gossypium arboreum</name>
    <name type="common">Tree cotton</name>
    <name type="synonym">Gossypium nanking</name>
    <dbReference type="NCBI Taxonomy" id="29729"/>
    <lineage>
        <taxon>Eukaryota</taxon>
        <taxon>Viridiplantae</taxon>
        <taxon>Streptophyta</taxon>
        <taxon>Embryophyta</taxon>
        <taxon>Tracheophyta</taxon>
        <taxon>Spermatophyta</taxon>
        <taxon>Magnoliopsida</taxon>
        <taxon>eudicotyledons</taxon>
        <taxon>Gunneridae</taxon>
        <taxon>Pentapetalae</taxon>
        <taxon>rosids</taxon>
        <taxon>malvids</taxon>
        <taxon>Malvales</taxon>
        <taxon>Malvaceae</taxon>
        <taxon>Malvoideae</taxon>
        <taxon>Gossypium</taxon>
    </lineage>
</organism>
<gene>
    <name evidence="2" type="ORF">F383_15199</name>
</gene>
<feature type="region of interest" description="Disordered" evidence="1">
    <location>
        <begin position="25"/>
        <end position="50"/>
    </location>
</feature>
<keyword evidence="3" id="KW-1185">Reference proteome</keyword>
<accession>A0A0B0PTI9</accession>
<reference evidence="3" key="1">
    <citation type="submission" date="2014-09" db="EMBL/GenBank/DDBJ databases">
        <authorList>
            <person name="Mudge J."/>
            <person name="Ramaraj T."/>
            <person name="Lindquist I.E."/>
            <person name="Bharti A.K."/>
            <person name="Sundararajan A."/>
            <person name="Cameron C.T."/>
            <person name="Woodward J.E."/>
            <person name="May G.D."/>
            <person name="Brubaker C."/>
            <person name="Broadhvest J."/>
            <person name="Wilkins T.A."/>
        </authorList>
    </citation>
    <scope>NUCLEOTIDE SEQUENCE</scope>
    <source>
        <strain evidence="3">cv. AKA8401</strain>
    </source>
</reference>
<dbReference type="AlphaFoldDB" id="A0A0B0PTI9"/>
<protein>
    <submittedName>
        <fullName evidence="2">Uncharacterized protein</fullName>
    </submittedName>
</protein>
<sequence length="64" mass="7797">MWDTIRGKSVRLSLIKTPRNEFRRSIKENERFQNNRNTTPKQYQSSRTRNDWKTVGESAYYQID</sequence>
<dbReference type="EMBL" id="KN444361">
    <property type="protein sequence ID" value="KHG28295.1"/>
    <property type="molecule type" value="Genomic_DNA"/>
</dbReference>
<dbReference type="Proteomes" id="UP000032142">
    <property type="component" value="Unassembled WGS sequence"/>
</dbReference>
<evidence type="ECO:0000313" key="2">
    <source>
        <dbReference type="EMBL" id="KHG28295.1"/>
    </source>
</evidence>